<dbReference type="Pfam" id="PF00687">
    <property type="entry name" value="Ribosomal_L1"/>
    <property type="match status" value="1"/>
</dbReference>
<feature type="compositionally biased region" description="Basic and acidic residues" evidence="1">
    <location>
        <begin position="338"/>
        <end position="390"/>
    </location>
</feature>
<dbReference type="AlphaFoldDB" id="A0A8H3G109"/>
<feature type="compositionally biased region" description="Basic residues" evidence="1">
    <location>
        <begin position="391"/>
        <end position="402"/>
    </location>
</feature>
<feature type="region of interest" description="Disordered" evidence="1">
    <location>
        <begin position="179"/>
        <end position="215"/>
    </location>
</feature>
<feature type="region of interest" description="Disordered" evidence="1">
    <location>
        <begin position="316"/>
        <end position="402"/>
    </location>
</feature>
<protein>
    <recommendedName>
        <fullName evidence="4">Ribosomal protein L1</fullName>
    </recommendedName>
</protein>
<evidence type="ECO:0008006" key="4">
    <source>
        <dbReference type="Google" id="ProtNLM"/>
    </source>
</evidence>
<organism evidence="2 3">
    <name type="scientific">Heterodermia speciosa</name>
    <dbReference type="NCBI Taxonomy" id="116794"/>
    <lineage>
        <taxon>Eukaryota</taxon>
        <taxon>Fungi</taxon>
        <taxon>Dikarya</taxon>
        <taxon>Ascomycota</taxon>
        <taxon>Pezizomycotina</taxon>
        <taxon>Lecanoromycetes</taxon>
        <taxon>OSLEUM clade</taxon>
        <taxon>Lecanoromycetidae</taxon>
        <taxon>Caliciales</taxon>
        <taxon>Physciaceae</taxon>
        <taxon>Heterodermia</taxon>
    </lineage>
</organism>
<reference evidence="2" key="1">
    <citation type="submission" date="2021-03" db="EMBL/GenBank/DDBJ databases">
        <authorList>
            <person name="Tagirdzhanova G."/>
        </authorList>
    </citation>
    <scope>NUCLEOTIDE SEQUENCE</scope>
</reference>
<dbReference type="InterPro" id="IPR028364">
    <property type="entry name" value="Ribosomal_uL1/biogenesis"/>
</dbReference>
<proteinExistence type="predicted"/>
<sequence length="402" mass="43957">MAPESTALTVKVLKASTALLSHIRTTAQSTAASSNKKSLLTNSSPSSTPPPEDTEPIWLVLTTKKHIVSQKRLKPSKIPLPHSLNTSPETSICLIIADPQRTFKDVVAHPSFPTELGKRVSKVIGVSKLKAKYKSFESRRQLKSEHDIILADSRIITMLPPILGKTFYGGGTKRPIPVNLEPYSPKQNDAPEKPNPFSVVKKTKPTKEDGKPVASPQQCAKEIERALGCALVHLSPAATTSVRVGLSTFAPAQVAENVAAVVNGMVEKHVTHGWRNVKAIHLKGPNTMALPIWLAEELWVDEADILGAEEAEEAKRLAGQKGKKRKGRALTEGQGEQLRIEGPRDASGKKRKLEDADLGAEMKERREKLRKQKAEVREAEEKLGRDGDGKVKRRKKKSVEAA</sequence>
<dbReference type="Proteomes" id="UP000664521">
    <property type="component" value="Unassembled WGS sequence"/>
</dbReference>
<dbReference type="SUPFAM" id="SSF56808">
    <property type="entry name" value="Ribosomal protein L1"/>
    <property type="match status" value="1"/>
</dbReference>
<feature type="compositionally biased region" description="Low complexity" evidence="1">
    <location>
        <begin position="33"/>
        <end position="46"/>
    </location>
</feature>
<evidence type="ECO:0000256" key="1">
    <source>
        <dbReference type="SAM" id="MobiDB-lite"/>
    </source>
</evidence>
<dbReference type="InterPro" id="IPR023674">
    <property type="entry name" value="Ribosomal_uL1-like"/>
</dbReference>
<accession>A0A8H3G109</accession>
<evidence type="ECO:0000313" key="2">
    <source>
        <dbReference type="EMBL" id="CAF9934698.1"/>
    </source>
</evidence>
<comment type="caution">
    <text evidence="2">The sequence shown here is derived from an EMBL/GenBank/DDBJ whole genome shotgun (WGS) entry which is preliminary data.</text>
</comment>
<dbReference type="InterPro" id="IPR016095">
    <property type="entry name" value="Ribosomal_uL1_3-a/b-sand"/>
</dbReference>
<feature type="region of interest" description="Disordered" evidence="1">
    <location>
        <begin position="30"/>
        <end position="55"/>
    </location>
</feature>
<keyword evidence="3" id="KW-1185">Reference proteome</keyword>
<evidence type="ECO:0000313" key="3">
    <source>
        <dbReference type="Proteomes" id="UP000664521"/>
    </source>
</evidence>
<dbReference type="Gene3D" id="3.40.50.790">
    <property type="match status" value="1"/>
</dbReference>
<dbReference type="OrthoDB" id="10251727at2759"/>
<gene>
    <name evidence="2" type="ORF">HETSPECPRED_009322</name>
</gene>
<dbReference type="CDD" id="cd00403">
    <property type="entry name" value="Ribosomal_L1"/>
    <property type="match status" value="1"/>
</dbReference>
<name>A0A8H3G109_9LECA</name>
<dbReference type="EMBL" id="CAJPDS010000077">
    <property type="protein sequence ID" value="CAF9934698.1"/>
    <property type="molecule type" value="Genomic_DNA"/>
</dbReference>